<evidence type="ECO:0000256" key="2">
    <source>
        <dbReference type="ARBA" id="ARBA00023015"/>
    </source>
</evidence>
<evidence type="ECO:0000256" key="3">
    <source>
        <dbReference type="ARBA" id="ARBA00023082"/>
    </source>
</evidence>
<protein>
    <recommendedName>
        <fullName evidence="10">RNA polymerase sigma24 factor</fullName>
    </recommendedName>
</protein>
<comment type="similarity">
    <text evidence="1">Belongs to the sigma-70 factor family. ECF subfamily.</text>
</comment>
<feature type="domain" description="RNA polymerase sigma-70 region 2" evidence="6">
    <location>
        <begin position="18"/>
        <end position="79"/>
    </location>
</feature>
<dbReference type="GO" id="GO:0003677">
    <property type="term" value="F:DNA binding"/>
    <property type="evidence" value="ECO:0007669"/>
    <property type="project" value="UniProtKB-KW"/>
</dbReference>
<dbReference type="SUPFAM" id="SSF88659">
    <property type="entry name" value="Sigma3 and sigma4 domains of RNA polymerase sigma factors"/>
    <property type="match status" value="1"/>
</dbReference>
<evidence type="ECO:0000256" key="5">
    <source>
        <dbReference type="ARBA" id="ARBA00023163"/>
    </source>
</evidence>
<dbReference type="EMBL" id="CP011112">
    <property type="protein sequence ID" value="AKU14664.1"/>
    <property type="molecule type" value="Genomic_DNA"/>
</dbReference>
<organism evidence="8 9">
    <name type="scientific">Luteipulveratus mongoliensis</name>
    <dbReference type="NCBI Taxonomy" id="571913"/>
    <lineage>
        <taxon>Bacteria</taxon>
        <taxon>Bacillati</taxon>
        <taxon>Actinomycetota</taxon>
        <taxon>Actinomycetes</taxon>
        <taxon>Micrococcales</taxon>
        <taxon>Dermacoccaceae</taxon>
        <taxon>Luteipulveratus</taxon>
    </lineage>
</organism>
<dbReference type="Pfam" id="PF04542">
    <property type="entry name" value="Sigma70_r2"/>
    <property type="match status" value="1"/>
</dbReference>
<dbReference type="Pfam" id="PF08281">
    <property type="entry name" value="Sigma70_r4_2"/>
    <property type="match status" value="1"/>
</dbReference>
<dbReference type="InterPro" id="IPR007627">
    <property type="entry name" value="RNA_pol_sigma70_r2"/>
</dbReference>
<evidence type="ECO:0000313" key="9">
    <source>
        <dbReference type="Proteomes" id="UP000066480"/>
    </source>
</evidence>
<name>A0A0K1JD86_9MICO</name>
<dbReference type="AlphaFoldDB" id="A0A0K1JD86"/>
<keyword evidence="9" id="KW-1185">Reference proteome</keyword>
<keyword evidence="3" id="KW-0731">Sigma factor</keyword>
<dbReference type="GO" id="GO:0006352">
    <property type="term" value="P:DNA-templated transcription initiation"/>
    <property type="evidence" value="ECO:0007669"/>
    <property type="project" value="InterPro"/>
</dbReference>
<dbReference type="InterPro" id="IPR014284">
    <property type="entry name" value="RNA_pol_sigma-70_dom"/>
</dbReference>
<dbReference type="STRING" id="571913.VV02_00225"/>
<dbReference type="InterPro" id="IPR013249">
    <property type="entry name" value="RNA_pol_sigma70_r4_t2"/>
</dbReference>
<dbReference type="InterPro" id="IPR013325">
    <property type="entry name" value="RNA_pol_sigma_r2"/>
</dbReference>
<dbReference type="NCBIfam" id="TIGR02937">
    <property type="entry name" value="sigma70-ECF"/>
    <property type="match status" value="1"/>
</dbReference>
<feature type="domain" description="RNA polymerase sigma factor 70 region 4 type 2" evidence="7">
    <location>
        <begin position="107"/>
        <end position="151"/>
    </location>
</feature>
<evidence type="ECO:0000256" key="4">
    <source>
        <dbReference type="ARBA" id="ARBA00023125"/>
    </source>
</evidence>
<dbReference type="SUPFAM" id="SSF88946">
    <property type="entry name" value="Sigma2 domain of RNA polymerase sigma factors"/>
    <property type="match status" value="1"/>
</dbReference>
<dbReference type="InterPro" id="IPR039425">
    <property type="entry name" value="RNA_pol_sigma-70-like"/>
</dbReference>
<evidence type="ECO:0000256" key="1">
    <source>
        <dbReference type="ARBA" id="ARBA00010641"/>
    </source>
</evidence>
<keyword evidence="4" id="KW-0238">DNA-binding</keyword>
<dbReference type="Gene3D" id="1.10.10.10">
    <property type="entry name" value="Winged helix-like DNA-binding domain superfamily/Winged helix DNA-binding domain"/>
    <property type="match status" value="1"/>
</dbReference>
<dbReference type="Gene3D" id="1.10.1740.10">
    <property type="match status" value="1"/>
</dbReference>
<evidence type="ECO:0000259" key="7">
    <source>
        <dbReference type="Pfam" id="PF08281"/>
    </source>
</evidence>
<dbReference type="OrthoDB" id="3688906at2"/>
<sequence length="173" mass="19233">MDEGQERAYREFAAGAIPHLHRVAYGASRDRHRADDLVQTTLEKMYVAWPRVGRTASSPLAYARKVLVRILIDEQRRAWFRREVSVDAVPEQPAYDGRLRSVEDTPELVAALARLSQRQRLAVLLRHVEGLSVAEVSESMGISESNVKAATREGLGVLREVWGASELAKGAAS</sequence>
<dbReference type="PATRIC" id="fig|571913.6.peg.45"/>
<reference evidence="8 9" key="1">
    <citation type="submission" date="2015-03" db="EMBL/GenBank/DDBJ databases">
        <title>Luteipulveratus halotolerans sp. nov., a novel actinobacterium (Dermacoccaceae) from Sarawak, Malaysia.</title>
        <authorList>
            <person name="Juboi H."/>
            <person name="Basik A."/>
            <person name="Shamsul S.S."/>
            <person name="Arnold P."/>
            <person name="Schmitt E.K."/>
            <person name="Sanglier J.-J."/>
            <person name="Yeo T."/>
        </authorList>
    </citation>
    <scope>NUCLEOTIDE SEQUENCE [LARGE SCALE GENOMIC DNA]</scope>
    <source>
        <strain evidence="8 9">MN07-A0370</strain>
    </source>
</reference>
<dbReference type="InterPro" id="IPR013324">
    <property type="entry name" value="RNA_pol_sigma_r3/r4-like"/>
</dbReference>
<proteinExistence type="inferred from homology"/>
<dbReference type="PANTHER" id="PTHR43133">
    <property type="entry name" value="RNA POLYMERASE ECF-TYPE SIGMA FACTO"/>
    <property type="match status" value="1"/>
</dbReference>
<dbReference type="RefSeq" id="WP_052589182.1">
    <property type="nucleotide sequence ID" value="NZ_CP011112.1"/>
</dbReference>
<evidence type="ECO:0000313" key="8">
    <source>
        <dbReference type="EMBL" id="AKU14664.1"/>
    </source>
</evidence>
<evidence type="ECO:0008006" key="10">
    <source>
        <dbReference type="Google" id="ProtNLM"/>
    </source>
</evidence>
<evidence type="ECO:0000259" key="6">
    <source>
        <dbReference type="Pfam" id="PF04542"/>
    </source>
</evidence>
<dbReference type="GO" id="GO:0016987">
    <property type="term" value="F:sigma factor activity"/>
    <property type="evidence" value="ECO:0007669"/>
    <property type="project" value="UniProtKB-KW"/>
</dbReference>
<dbReference type="InterPro" id="IPR036388">
    <property type="entry name" value="WH-like_DNA-bd_sf"/>
</dbReference>
<dbReference type="KEGG" id="lmoi:VV02_00225"/>
<dbReference type="PANTHER" id="PTHR43133:SF50">
    <property type="entry name" value="ECF RNA POLYMERASE SIGMA FACTOR SIGM"/>
    <property type="match status" value="1"/>
</dbReference>
<gene>
    <name evidence="8" type="ORF">VV02_00225</name>
</gene>
<keyword evidence="5" id="KW-0804">Transcription</keyword>
<dbReference type="Proteomes" id="UP000066480">
    <property type="component" value="Chromosome"/>
</dbReference>
<dbReference type="CDD" id="cd06171">
    <property type="entry name" value="Sigma70_r4"/>
    <property type="match status" value="1"/>
</dbReference>
<keyword evidence="2" id="KW-0805">Transcription regulation</keyword>
<accession>A0A0K1JD86</accession>